<evidence type="ECO:0000256" key="6">
    <source>
        <dbReference type="ARBA" id="ARBA00022833"/>
    </source>
</evidence>
<feature type="compositionally biased region" description="Acidic residues" evidence="9">
    <location>
        <begin position="263"/>
        <end position="273"/>
    </location>
</feature>
<dbReference type="Gene3D" id="3.10.20.90">
    <property type="entry name" value="Phosphatidylinositol 3-kinase Catalytic Subunit, Chain A, domain 1"/>
    <property type="match status" value="1"/>
</dbReference>
<dbReference type="PROSITE" id="PS01357">
    <property type="entry name" value="ZF_ZZ_1"/>
    <property type="match status" value="1"/>
</dbReference>
<dbReference type="InterPro" id="IPR033741">
    <property type="entry name" value="SQSTM_UBA"/>
</dbReference>
<dbReference type="GO" id="GO:0044753">
    <property type="term" value="C:amphisome"/>
    <property type="evidence" value="ECO:0007669"/>
    <property type="project" value="TreeGrafter"/>
</dbReference>
<sequence>MSLTIKAYILSGRSKTDSVEIRRFNVSDNTVRNYHQLQDKVYEVFPSLNRTGINLHWKDNDGDLIHFTSDEELAEALRTAVDGVLKVFIQEKSKSQGELHPGVICNKCGKQVRGNRYKCLICQEYELCEDCENLRVHLEHAVIRIPSPSTLWMPLVTVSSNPVSPAVKNKPVDFNQSTRCNAIPFDIHEYQPPLQSRPGFAAAMCDPFMHDWSLLSDSANASSLSPGSGVSRIIDSITHDEDIPRSGGTHQLPKKPMSRSLFDFDDDDDDDDGELPKESTPEAKPNKPEGKPLASIGPKDNKLDEKPLPITKPKPKQAETVELPSSISGNSTLGSHSPPKSNQITEEKPSPSATSMDFPESLESSYSQSQHVSKYADSLNKSREESHSTAAVSNIGGAEADVSPDSLTLTNQATAITQADPEKTDAATNDSSEDILLSNSNGNTTATTTTNNNSTEEGEVASREENRSNEVTSNNSEDNETTTETTPAAEQRRNRTSPSVDYNLYYPKIRRYAEALDNLLSMGFTNEGGWLSLLVEEKRGDIIRSFDCGHAGAPPFSRANRLQDLFFGSLVLILSISFAEPLSYGDVNTPA</sequence>
<dbReference type="EMBL" id="KQ419605">
    <property type="protein sequence ID" value="KOF82944.1"/>
    <property type="molecule type" value="Genomic_DNA"/>
</dbReference>
<evidence type="ECO:0000256" key="1">
    <source>
        <dbReference type="ARBA" id="ARBA00004123"/>
    </source>
</evidence>
<dbReference type="InterPro" id="IPR009060">
    <property type="entry name" value="UBA-like_sf"/>
</dbReference>
<dbReference type="CDD" id="cd02340">
    <property type="entry name" value="ZZ_NBR1_like"/>
    <property type="match status" value="1"/>
</dbReference>
<keyword evidence="4" id="KW-0479">Metal-binding</keyword>
<feature type="compositionally biased region" description="Low complexity" evidence="9">
    <location>
        <begin position="469"/>
        <end position="486"/>
    </location>
</feature>
<evidence type="ECO:0008006" key="13">
    <source>
        <dbReference type="Google" id="ProtNLM"/>
    </source>
</evidence>
<dbReference type="GO" id="GO:0008270">
    <property type="term" value="F:zinc ion binding"/>
    <property type="evidence" value="ECO:0007669"/>
    <property type="project" value="UniProtKB-KW"/>
</dbReference>
<dbReference type="Pfam" id="PF16577">
    <property type="entry name" value="UBA_5"/>
    <property type="match status" value="1"/>
</dbReference>
<evidence type="ECO:0000313" key="12">
    <source>
        <dbReference type="EMBL" id="KOF82944.1"/>
    </source>
</evidence>
<dbReference type="GO" id="GO:0035973">
    <property type="term" value="P:aggrephagy"/>
    <property type="evidence" value="ECO:0007669"/>
    <property type="project" value="TreeGrafter"/>
</dbReference>
<evidence type="ECO:0000256" key="9">
    <source>
        <dbReference type="SAM" id="MobiDB-lite"/>
    </source>
</evidence>
<dbReference type="GO" id="GO:0000423">
    <property type="term" value="P:mitophagy"/>
    <property type="evidence" value="ECO:0007669"/>
    <property type="project" value="TreeGrafter"/>
</dbReference>
<dbReference type="Pfam" id="PF00569">
    <property type="entry name" value="ZZ"/>
    <property type="match status" value="1"/>
</dbReference>
<proteinExistence type="predicted"/>
<dbReference type="InterPro" id="IPR052260">
    <property type="entry name" value="Autophagy_Rcpt_SigReg"/>
</dbReference>
<feature type="compositionally biased region" description="Polar residues" evidence="9">
    <location>
        <begin position="323"/>
        <end position="344"/>
    </location>
</feature>
<dbReference type="PANTHER" id="PTHR15090">
    <property type="entry name" value="SEQUESTOSOME 1-RELATED"/>
    <property type="match status" value="1"/>
</dbReference>
<feature type="compositionally biased region" description="Polar residues" evidence="9">
    <location>
        <begin position="405"/>
        <end position="417"/>
    </location>
</feature>
<dbReference type="Pfam" id="PF00564">
    <property type="entry name" value="PB1"/>
    <property type="match status" value="1"/>
</dbReference>
<dbReference type="PROSITE" id="PS51745">
    <property type="entry name" value="PB1"/>
    <property type="match status" value="1"/>
</dbReference>
<feature type="domain" description="ZZ-type" evidence="10">
    <location>
        <begin position="100"/>
        <end position="150"/>
    </location>
</feature>
<comment type="subcellular location">
    <subcellularLocation>
        <location evidence="2">Cytoplasm</location>
    </subcellularLocation>
    <subcellularLocation>
        <location evidence="1">Nucleus</location>
    </subcellularLocation>
</comment>
<accession>A0A0L8H1E7</accession>
<feature type="compositionally biased region" description="Basic and acidic residues" evidence="9">
    <location>
        <begin position="274"/>
        <end position="290"/>
    </location>
</feature>
<evidence type="ECO:0000256" key="7">
    <source>
        <dbReference type="ARBA" id="ARBA00023242"/>
    </source>
</evidence>
<dbReference type="GO" id="GO:0005634">
    <property type="term" value="C:nucleus"/>
    <property type="evidence" value="ECO:0007669"/>
    <property type="project" value="UniProtKB-SubCell"/>
</dbReference>
<dbReference type="GO" id="GO:0016235">
    <property type="term" value="C:aggresome"/>
    <property type="evidence" value="ECO:0007669"/>
    <property type="project" value="TreeGrafter"/>
</dbReference>
<dbReference type="PROSITE" id="PS50135">
    <property type="entry name" value="ZF_ZZ_2"/>
    <property type="match status" value="1"/>
</dbReference>
<feature type="compositionally biased region" description="Polar residues" evidence="9">
    <location>
        <begin position="362"/>
        <end position="372"/>
    </location>
</feature>
<dbReference type="SMART" id="SM00291">
    <property type="entry name" value="ZnF_ZZ"/>
    <property type="match status" value="1"/>
</dbReference>
<evidence type="ECO:0000256" key="2">
    <source>
        <dbReference type="ARBA" id="ARBA00004496"/>
    </source>
</evidence>
<dbReference type="Gene3D" id="3.30.60.90">
    <property type="match status" value="1"/>
</dbReference>
<gene>
    <name evidence="12" type="ORF">OCBIM_22024643mg</name>
</gene>
<keyword evidence="7" id="KW-0539">Nucleus</keyword>
<protein>
    <recommendedName>
        <fullName evidence="13">ZZ-type domain-containing protein</fullName>
    </recommendedName>
</protein>
<evidence type="ECO:0000256" key="5">
    <source>
        <dbReference type="ARBA" id="ARBA00022771"/>
    </source>
</evidence>
<dbReference type="SMART" id="SM00666">
    <property type="entry name" value="PB1"/>
    <property type="match status" value="1"/>
</dbReference>
<dbReference type="OrthoDB" id="6161692at2759"/>
<dbReference type="AlphaFoldDB" id="A0A0L8H1E7"/>
<reference evidence="12" key="1">
    <citation type="submission" date="2015-07" db="EMBL/GenBank/DDBJ databases">
        <title>MeaNS - Measles Nucleotide Surveillance Program.</title>
        <authorList>
            <person name="Tran T."/>
            <person name="Druce J."/>
        </authorList>
    </citation>
    <scope>NUCLEOTIDE SEQUENCE</scope>
    <source>
        <strain evidence="12">UCB-OBI-ISO-001</strain>
        <tissue evidence="12">Gonad</tissue>
    </source>
</reference>
<dbReference type="GO" id="GO:0005080">
    <property type="term" value="F:protein kinase C binding"/>
    <property type="evidence" value="ECO:0007669"/>
    <property type="project" value="TreeGrafter"/>
</dbReference>
<evidence type="ECO:0000256" key="4">
    <source>
        <dbReference type="ARBA" id="ARBA00022723"/>
    </source>
</evidence>
<dbReference type="InterPro" id="IPR000433">
    <property type="entry name" value="Znf_ZZ"/>
</dbReference>
<evidence type="ECO:0000259" key="11">
    <source>
        <dbReference type="PROSITE" id="PS51745"/>
    </source>
</evidence>
<keyword evidence="6" id="KW-0862">Zinc</keyword>
<evidence type="ECO:0000256" key="8">
    <source>
        <dbReference type="PROSITE-ProRule" id="PRU00228"/>
    </source>
</evidence>
<dbReference type="FunFam" id="3.10.20.90:FF:000320">
    <property type="entry name" value="Predicted protein"/>
    <property type="match status" value="1"/>
</dbReference>
<dbReference type="SUPFAM" id="SSF54277">
    <property type="entry name" value="CAD &amp; PB1 domains"/>
    <property type="match status" value="1"/>
</dbReference>
<feature type="domain" description="PB1" evidence="11">
    <location>
        <begin position="2"/>
        <end position="92"/>
    </location>
</feature>
<dbReference type="SUPFAM" id="SSF46934">
    <property type="entry name" value="UBA-like"/>
    <property type="match status" value="1"/>
</dbReference>
<feature type="region of interest" description="Disordered" evidence="9">
    <location>
        <begin position="239"/>
        <end position="496"/>
    </location>
</feature>
<keyword evidence="3" id="KW-0963">Cytoplasm</keyword>
<dbReference type="Gene3D" id="1.10.8.10">
    <property type="entry name" value="DNA helicase RuvA subunit, C-terminal domain"/>
    <property type="match status" value="1"/>
</dbReference>
<evidence type="ECO:0000256" key="3">
    <source>
        <dbReference type="ARBA" id="ARBA00022490"/>
    </source>
</evidence>
<dbReference type="GO" id="GO:0070530">
    <property type="term" value="F:K63-linked polyubiquitin modification-dependent protein binding"/>
    <property type="evidence" value="ECO:0007669"/>
    <property type="project" value="TreeGrafter"/>
</dbReference>
<dbReference type="InterPro" id="IPR000270">
    <property type="entry name" value="PB1_dom"/>
</dbReference>
<name>A0A0L8H1E7_OCTBM</name>
<keyword evidence="5 8" id="KW-0863">Zinc-finger</keyword>
<dbReference type="STRING" id="37653.A0A0L8H1E7"/>
<dbReference type="PANTHER" id="PTHR15090:SF0">
    <property type="entry name" value="SEQUESTOSOME-1"/>
    <property type="match status" value="1"/>
</dbReference>
<organism evidence="12">
    <name type="scientific">Octopus bimaculoides</name>
    <name type="common">California two-spotted octopus</name>
    <dbReference type="NCBI Taxonomy" id="37653"/>
    <lineage>
        <taxon>Eukaryota</taxon>
        <taxon>Metazoa</taxon>
        <taxon>Spiralia</taxon>
        <taxon>Lophotrochozoa</taxon>
        <taxon>Mollusca</taxon>
        <taxon>Cephalopoda</taxon>
        <taxon>Coleoidea</taxon>
        <taxon>Octopodiformes</taxon>
        <taxon>Octopoda</taxon>
        <taxon>Incirrata</taxon>
        <taxon>Octopodidae</taxon>
        <taxon>Octopus</taxon>
    </lineage>
</organism>
<dbReference type="SUPFAM" id="SSF57850">
    <property type="entry name" value="RING/U-box"/>
    <property type="match status" value="1"/>
</dbReference>
<dbReference type="GO" id="GO:0007032">
    <property type="term" value="P:endosome organization"/>
    <property type="evidence" value="ECO:0007669"/>
    <property type="project" value="TreeGrafter"/>
</dbReference>
<dbReference type="InterPro" id="IPR053793">
    <property type="entry name" value="PB1-like"/>
</dbReference>
<dbReference type="InterPro" id="IPR043145">
    <property type="entry name" value="Znf_ZZ_sf"/>
</dbReference>
<evidence type="ECO:0000259" key="10">
    <source>
        <dbReference type="PROSITE" id="PS50135"/>
    </source>
</evidence>
<feature type="compositionally biased region" description="Low complexity" evidence="9">
    <location>
        <begin position="438"/>
        <end position="455"/>
    </location>
</feature>